<evidence type="ECO:0000256" key="4">
    <source>
        <dbReference type="PROSITE-ProRule" id="PRU00284"/>
    </source>
</evidence>
<dbReference type="PATRIC" id="fig|348824.6.peg.913"/>
<dbReference type="Gene3D" id="1.10.287.950">
    <property type="entry name" value="Methyl-accepting chemotaxis protein"/>
    <property type="match status" value="1"/>
</dbReference>
<keyword evidence="4" id="KW-0807">Transducer</keyword>
<comment type="subcellular location">
    <subcellularLocation>
        <location evidence="1">Membrane</location>
    </subcellularLocation>
</comment>
<dbReference type="InterPro" id="IPR004089">
    <property type="entry name" value="MCPsignal_dom"/>
</dbReference>
<dbReference type="PANTHER" id="PTHR43531">
    <property type="entry name" value="PROTEIN ICFG"/>
    <property type="match status" value="1"/>
</dbReference>
<feature type="compositionally biased region" description="Polar residues" evidence="6">
    <location>
        <begin position="26"/>
        <end position="41"/>
    </location>
</feature>
<organism evidence="10 11">
    <name type="scientific">Rhizobium favelukesii</name>
    <dbReference type="NCBI Taxonomy" id="348824"/>
    <lineage>
        <taxon>Bacteria</taxon>
        <taxon>Pseudomonadati</taxon>
        <taxon>Pseudomonadota</taxon>
        <taxon>Alphaproteobacteria</taxon>
        <taxon>Hyphomicrobiales</taxon>
        <taxon>Rhizobiaceae</taxon>
        <taxon>Rhizobium/Agrobacterium group</taxon>
        <taxon>Rhizobium</taxon>
    </lineage>
</organism>
<feature type="domain" description="HAMP" evidence="9">
    <location>
        <begin position="504"/>
        <end position="557"/>
    </location>
</feature>
<dbReference type="PROSITE" id="PS50885">
    <property type="entry name" value="HAMP"/>
    <property type="match status" value="2"/>
</dbReference>
<dbReference type="EMBL" id="HG916852">
    <property type="protein sequence ID" value="CDM56525.1"/>
    <property type="molecule type" value="Genomic_DNA"/>
</dbReference>
<dbReference type="HOGENOM" id="CLU_000445_64_0_5"/>
<accession>W6R827</accession>
<dbReference type="Gene3D" id="6.10.340.10">
    <property type="match status" value="1"/>
</dbReference>
<dbReference type="SMART" id="SM00304">
    <property type="entry name" value="HAMP"/>
    <property type="match status" value="2"/>
</dbReference>
<proteinExistence type="inferred from homology"/>
<feature type="domain" description="HAMP" evidence="9">
    <location>
        <begin position="585"/>
        <end position="637"/>
    </location>
</feature>
<evidence type="ECO:0000256" key="3">
    <source>
        <dbReference type="ARBA" id="ARBA00029447"/>
    </source>
</evidence>
<dbReference type="CDD" id="cd06225">
    <property type="entry name" value="HAMP"/>
    <property type="match status" value="1"/>
</dbReference>
<keyword evidence="5" id="KW-0175">Coiled coil</keyword>
<keyword evidence="7" id="KW-0472">Membrane</keyword>
<feature type="coiled-coil region" evidence="5">
    <location>
        <begin position="654"/>
        <end position="681"/>
    </location>
</feature>
<dbReference type="GO" id="GO:0016020">
    <property type="term" value="C:membrane"/>
    <property type="evidence" value="ECO:0007669"/>
    <property type="project" value="UniProtKB-SubCell"/>
</dbReference>
<gene>
    <name evidence="10" type="primary">mclA1</name>
    <name evidence="10" type="ORF">LPU83_0847</name>
</gene>
<dbReference type="SMART" id="SM00283">
    <property type="entry name" value="MA"/>
    <property type="match status" value="1"/>
</dbReference>
<evidence type="ECO:0000259" key="9">
    <source>
        <dbReference type="PROSITE" id="PS50885"/>
    </source>
</evidence>
<keyword evidence="2" id="KW-0145">Chemotaxis</keyword>
<dbReference type="AlphaFoldDB" id="W6R827"/>
<dbReference type="Pfam" id="PF00015">
    <property type="entry name" value="MCPsignal"/>
    <property type="match status" value="1"/>
</dbReference>
<dbReference type="CDD" id="cd11386">
    <property type="entry name" value="MCP_signal"/>
    <property type="match status" value="1"/>
</dbReference>
<protein>
    <submittedName>
        <fullName evidence="10">Chemoreceptor y4fA Methyl-accepting chemotaxis protein</fullName>
    </submittedName>
</protein>
<feature type="region of interest" description="Disordered" evidence="6">
    <location>
        <begin position="559"/>
        <end position="581"/>
    </location>
</feature>
<evidence type="ECO:0000256" key="5">
    <source>
        <dbReference type="SAM" id="Coils"/>
    </source>
</evidence>
<dbReference type="PROSITE" id="PS50111">
    <property type="entry name" value="CHEMOTAXIS_TRANSDUC_2"/>
    <property type="match status" value="1"/>
</dbReference>
<reference evidence="10" key="1">
    <citation type="submission" date="2013-11" db="EMBL/GenBank/DDBJ databases">
        <title>Draft genome sequence of the broad-host-range Rhizobium sp. LPU83 strain, a member of the low-genetic diversity Oregon-like Rhizobium sp. group.</title>
        <authorList>
            <person name="Wibberg D."/>
            <person name="Puehler A."/>
            <person name="Schlueter A."/>
        </authorList>
    </citation>
    <scope>NUCLEOTIDE SEQUENCE [LARGE SCALE GENOMIC DNA]</scope>
    <source>
        <strain evidence="10">LPU83</strain>
    </source>
</reference>
<dbReference type="FunFam" id="1.10.287.950:FF:000001">
    <property type="entry name" value="Methyl-accepting chemotaxis sensory transducer"/>
    <property type="match status" value="1"/>
</dbReference>
<dbReference type="InterPro" id="IPR003660">
    <property type="entry name" value="HAMP_dom"/>
</dbReference>
<dbReference type="InterPro" id="IPR051310">
    <property type="entry name" value="MCP_chemotaxis"/>
</dbReference>
<dbReference type="GO" id="GO:0006935">
    <property type="term" value="P:chemotaxis"/>
    <property type="evidence" value="ECO:0007669"/>
    <property type="project" value="UniProtKB-KW"/>
</dbReference>
<feature type="region of interest" description="Disordered" evidence="6">
    <location>
        <begin position="21"/>
        <end position="49"/>
    </location>
</feature>
<dbReference type="Proteomes" id="UP000019443">
    <property type="component" value="Chromosome"/>
</dbReference>
<dbReference type="SUPFAM" id="SSF158472">
    <property type="entry name" value="HAMP domain-like"/>
    <property type="match status" value="1"/>
</dbReference>
<dbReference type="Pfam" id="PF00672">
    <property type="entry name" value="HAMP"/>
    <property type="match status" value="1"/>
</dbReference>
<dbReference type="KEGG" id="rhl:LPU83_0847"/>
<dbReference type="SUPFAM" id="SSF58104">
    <property type="entry name" value="Methyl-accepting chemotaxis protein (MCP) signaling domain"/>
    <property type="match status" value="1"/>
</dbReference>
<comment type="similarity">
    <text evidence="3">Belongs to the methyl-accepting chemotaxis (MCP) protein family.</text>
</comment>
<evidence type="ECO:0000256" key="2">
    <source>
        <dbReference type="ARBA" id="ARBA00022500"/>
    </source>
</evidence>
<feature type="domain" description="Methyl-accepting transducer" evidence="8">
    <location>
        <begin position="642"/>
        <end position="871"/>
    </location>
</feature>
<name>W6R827_9HYPH</name>
<evidence type="ECO:0000256" key="6">
    <source>
        <dbReference type="SAM" id="MobiDB-lite"/>
    </source>
</evidence>
<evidence type="ECO:0000256" key="1">
    <source>
        <dbReference type="ARBA" id="ARBA00004370"/>
    </source>
</evidence>
<dbReference type="eggNOG" id="COG0840">
    <property type="taxonomic scope" value="Bacteria"/>
</dbReference>
<dbReference type="eggNOG" id="COG2972">
    <property type="taxonomic scope" value="Bacteria"/>
</dbReference>
<evidence type="ECO:0000313" key="10">
    <source>
        <dbReference type="EMBL" id="CDM56525.1"/>
    </source>
</evidence>
<evidence type="ECO:0000256" key="7">
    <source>
        <dbReference type="SAM" id="Phobius"/>
    </source>
</evidence>
<sequence length="898" mass="97127">MIFGRFRVGVRRAGNDCRPDLRVRDSNSSNQAARCTRSTPRQAAGGGSGVWKAGTAMLIDKILSRFKIKTKVLIFVLPFVVSISAVGLTGLYASGLLQGRMEISNSVLQSLSGFKDLYGSMDDFLQITSQEARDKLYGDIKTQQSTLNATLKQIGDNGGRDNLVAATDGTSGIADTVGKLWTLHEQELALRKSIDDAQKVMITSRFNVNYDAQQLEENIRKDEGNATATLRAADRLLKGGDTLATVMSDFNKAQLPADKLKVVTAAIPAITKAQRLIEISVPQNQKSMTQSLSQTISDVKAQATAADAGTDEAIANLGRLVSRFRQMSTYTQLTATQMMREATTTFVALDSRIAQTNSVLEDTRRLESAIYSLQLVLGEFAAKPGKENRVRLHQEIATLGTNLNTLLASAKGMNFAEDIVAAMSPALASMDKDAQSLVDTINQRVADYASARQQLDAVWGQLTTFAELQKQSAGAERTQANGISVLTTGLGILVSIIGGIALVLTLQRPIGQITAAMRRIADGALDTNISGDQRHDEIGDMARALGIFKENAISKIRIEEQSDEERAAAEQERHRNDAEKREMDRQIEFAVNALASGLERMSQGDISTTIDSPFIGRLEQLRQDFNGSMMRLQATMSQIRDNVEMIQGNGNQMAQSADDLSKRTEQQAASLEETAAAVEQITVTVRSSAERAKDADQIVRQAKRSADDSAVVVSNAIDAMGRIEDASRQIEQIIGVIDEIAFQTNLLALNAGIEAARAGEAGKGFAVVAMEVRELAQRSAAAAQEIKGLINKSTTEVSSGSQFVQETGTVLAKISAQIVTISQHVETIARASHDQSSALQEVNATVNQMDQMTQQNAAMVEETTAASRELATEADLLRRLIQQFKIDGDTQGTIFRAA</sequence>
<keyword evidence="11" id="KW-1185">Reference proteome</keyword>
<feature type="transmembrane region" description="Helical" evidence="7">
    <location>
        <begin position="72"/>
        <end position="93"/>
    </location>
</feature>
<keyword evidence="7" id="KW-0812">Transmembrane</keyword>
<dbReference type="PANTHER" id="PTHR43531:SF11">
    <property type="entry name" value="METHYL-ACCEPTING CHEMOTAXIS PROTEIN 3"/>
    <property type="match status" value="1"/>
</dbReference>
<keyword evidence="7" id="KW-1133">Transmembrane helix</keyword>
<evidence type="ECO:0000313" key="11">
    <source>
        <dbReference type="Proteomes" id="UP000019443"/>
    </source>
</evidence>
<evidence type="ECO:0000259" key="8">
    <source>
        <dbReference type="PROSITE" id="PS50111"/>
    </source>
</evidence>
<dbReference type="GO" id="GO:0007165">
    <property type="term" value="P:signal transduction"/>
    <property type="evidence" value="ECO:0007669"/>
    <property type="project" value="UniProtKB-KW"/>
</dbReference>